<dbReference type="FunFam" id="1.10.10.60:FF:000085">
    <property type="entry name" value="SIX homeobox 5"/>
    <property type="match status" value="1"/>
</dbReference>
<dbReference type="SUPFAM" id="SSF46689">
    <property type="entry name" value="Homeodomain-like"/>
    <property type="match status" value="1"/>
</dbReference>
<keyword evidence="14" id="KW-1185">Reference proteome</keyword>
<dbReference type="SMART" id="SM00389">
    <property type="entry name" value="HOX"/>
    <property type="match status" value="1"/>
</dbReference>
<gene>
    <name evidence="13" type="ORF">HCN44_006404</name>
</gene>
<keyword evidence="6 9" id="KW-0371">Homeobox</keyword>
<dbReference type="PROSITE" id="PS50071">
    <property type="entry name" value="HOMEOBOX_2"/>
    <property type="match status" value="1"/>
</dbReference>
<comment type="caution">
    <text evidence="13">The sequence shown here is derived from an EMBL/GenBank/DDBJ whole genome shotgun (WGS) entry which is preliminary data.</text>
</comment>
<evidence type="ECO:0000256" key="3">
    <source>
        <dbReference type="ARBA" id="ARBA00022473"/>
    </source>
</evidence>
<evidence type="ECO:0000259" key="12">
    <source>
        <dbReference type="PROSITE" id="PS50071"/>
    </source>
</evidence>
<dbReference type="InterPro" id="IPR001356">
    <property type="entry name" value="HD"/>
</dbReference>
<evidence type="ECO:0000256" key="1">
    <source>
        <dbReference type="ARBA" id="ARBA00004123"/>
    </source>
</evidence>
<reference evidence="13 14" key="1">
    <citation type="submission" date="2020-08" db="EMBL/GenBank/DDBJ databases">
        <title>Aphidius gifuensis genome sequencing and assembly.</title>
        <authorList>
            <person name="Du Z."/>
        </authorList>
    </citation>
    <scope>NUCLEOTIDE SEQUENCE [LARGE SCALE GENOMIC DNA]</scope>
    <source>
        <strain evidence="13">YNYX2018</strain>
        <tissue evidence="13">Adults</tissue>
    </source>
</reference>
<organism evidence="13 14">
    <name type="scientific">Aphidius gifuensis</name>
    <name type="common">Parasitoid wasp</name>
    <dbReference type="NCBI Taxonomy" id="684658"/>
    <lineage>
        <taxon>Eukaryota</taxon>
        <taxon>Metazoa</taxon>
        <taxon>Ecdysozoa</taxon>
        <taxon>Arthropoda</taxon>
        <taxon>Hexapoda</taxon>
        <taxon>Insecta</taxon>
        <taxon>Pterygota</taxon>
        <taxon>Neoptera</taxon>
        <taxon>Endopterygota</taxon>
        <taxon>Hymenoptera</taxon>
        <taxon>Apocrita</taxon>
        <taxon>Ichneumonoidea</taxon>
        <taxon>Braconidae</taxon>
        <taxon>Aphidiinae</taxon>
        <taxon>Aphidius</taxon>
    </lineage>
</organism>
<feature type="region of interest" description="Disordered" evidence="11">
    <location>
        <begin position="1"/>
        <end position="30"/>
    </location>
</feature>
<evidence type="ECO:0000256" key="7">
    <source>
        <dbReference type="ARBA" id="ARBA00023163"/>
    </source>
</evidence>
<dbReference type="GO" id="GO:0000978">
    <property type="term" value="F:RNA polymerase II cis-regulatory region sequence-specific DNA binding"/>
    <property type="evidence" value="ECO:0007669"/>
    <property type="project" value="TreeGrafter"/>
</dbReference>
<protein>
    <recommendedName>
        <fullName evidence="12">Homeobox domain-containing protein</fullName>
    </recommendedName>
</protein>
<dbReference type="Gene3D" id="1.10.10.60">
    <property type="entry name" value="Homeodomain-like"/>
    <property type="match status" value="1"/>
</dbReference>
<dbReference type="Proteomes" id="UP000639338">
    <property type="component" value="Unassembled WGS sequence"/>
</dbReference>
<dbReference type="PANTHER" id="PTHR10390:SF44">
    <property type="entry name" value="SIX HOMEOBOX 4"/>
    <property type="match status" value="1"/>
</dbReference>
<dbReference type="GO" id="GO:0005737">
    <property type="term" value="C:cytoplasm"/>
    <property type="evidence" value="ECO:0007669"/>
    <property type="project" value="UniProtKB-SubCell"/>
</dbReference>
<evidence type="ECO:0000256" key="8">
    <source>
        <dbReference type="ARBA" id="ARBA00023242"/>
    </source>
</evidence>
<feature type="compositionally biased region" description="Polar residues" evidence="11">
    <location>
        <begin position="1"/>
        <end position="24"/>
    </location>
</feature>
<keyword evidence="3" id="KW-0217">Developmental protein</keyword>
<dbReference type="InterPro" id="IPR009057">
    <property type="entry name" value="Homeodomain-like_sf"/>
</dbReference>
<dbReference type="GO" id="GO:0005634">
    <property type="term" value="C:nucleus"/>
    <property type="evidence" value="ECO:0007669"/>
    <property type="project" value="UniProtKB-SubCell"/>
</dbReference>
<evidence type="ECO:0000256" key="6">
    <source>
        <dbReference type="ARBA" id="ARBA00023155"/>
    </source>
</evidence>
<evidence type="ECO:0000256" key="2">
    <source>
        <dbReference type="ARBA" id="ARBA00004496"/>
    </source>
</evidence>
<evidence type="ECO:0000256" key="4">
    <source>
        <dbReference type="ARBA" id="ARBA00023015"/>
    </source>
</evidence>
<evidence type="ECO:0000256" key="5">
    <source>
        <dbReference type="ARBA" id="ARBA00023125"/>
    </source>
</evidence>
<keyword evidence="5 9" id="KW-0238">DNA-binding</keyword>
<feature type="region of interest" description="Disordered" evidence="11">
    <location>
        <begin position="44"/>
        <end position="63"/>
    </location>
</feature>
<comment type="subcellular location">
    <subcellularLocation>
        <location evidence="2">Cytoplasm</location>
    </subcellularLocation>
    <subcellularLocation>
        <location evidence="1 9 10">Nucleus</location>
    </subcellularLocation>
</comment>
<keyword evidence="7" id="KW-0804">Transcription</keyword>
<evidence type="ECO:0000256" key="11">
    <source>
        <dbReference type="SAM" id="MobiDB-lite"/>
    </source>
</evidence>
<accession>A0A835CQX2</accession>
<dbReference type="GO" id="GO:0000981">
    <property type="term" value="F:DNA-binding transcription factor activity, RNA polymerase II-specific"/>
    <property type="evidence" value="ECO:0007669"/>
    <property type="project" value="InterPro"/>
</dbReference>
<dbReference type="Pfam" id="PF16878">
    <property type="entry name" value="SIX1_SD"/>
    <property type="match status" value="1"/>
</dbReference>
<evidence type="ECO:0000313" key="14">
    <source>
        <dbReference type="Proteomes" id="UP000639338"/>
    </source>
</evidence>
<dbReference type="OrthoDB" id="3501850at2759"/>
<proteinExistence type="predicted"/>
<keyword evidence="4" id="KW-0805">Transcription regulation</keyword>
<dbReference type="InterPro" id="IPR017970">
    <property type="entry name" value="Homeobox_CS"/>
</dbReference>
<dbReference type="InterPro" id="IPR031701">
    <property type="entry name" value="SIX1_SD"/>
</dbReference>
<dbReference type="PANTHER" id="PTHR10390">
    <property type="entry name" value="HOMEOBOX PROTEIN SIX"/>
    <property type="match status" value="1"/>
</dbReference>
<dbReference type="PROSITE" id="PS00027">
    <property type="entry name" value="HOMEOBOX_1"/>
    <property type="match status" value="1"/>
</dbReference>
<evidence type="ECO:0000256" key="9">
    <source>
        <dbReference type="PROSITE-ProRule" id="PRU00108"/>
    </source>
</evidence>
<evidence type="ECO:0000256" key="10">
    <source>
        <dbReference type="RuleBase" id="RU000682"/>
    </source>
</evidence>
<sequence length="431" mass="47835">MSESSDQLSSPNSDCNSQMGHRNGSSGGVIGYNSNTIPTLSLSIHQHQQNSSTSSTSSRYNQEQGNCGVNTVVDISSSIGGTTNFSPEQIACMCEALSQSQDIDKLSRFLWSLPPGEVVRGGESVLMARASVAFHRGAYHELYSILESHPFSPRRHPELQQMWFKSHYCEAEKIRGRALGAVDKYRLRKKYPLPKTIWDGEETVYCFKERSRNALKECYMRNRYPTPDEKKNLAKKTGLTLTQVSNWFKNRRQRDRTPQTRPDMVSINCQSNNGIVTNGSSGGSHQTHQILESTSPSLAMSPISTMGMSPVGMNPCSPMGMSPMGPHHHGYAAPATPSSIHSSHGGHNGGLSPMNDVKALCYGRGVYDSVTSKDIDPTPVYYSGHSGMHHQYYQQSHHQMMTGHHHHHHHHHQQSIPGGYEIMLPPPQHTM</sequence>
<dbReference type="AlphaFoldDB" id="A0A835CQX2"/>
<dbReference type="EMBL" id="JACMRX010000003">
    <property type="protein sequence ID" value="KAF7993344.1"/>
    <property type="molecule type" value="Genomic_DNA"/>
</dbReference>
<feature type="DNA-binding region" description="Homeobox" evidence="9">
    <location>
        <begin position="209"/>
        <end position="259"/>
    </location>
</feature>
<keyword evidence="8 9" id="KW-0539">Nucleus</keyword>
<name>A0A835CQX2_APHGI</name>
<dbReference type="CDD" id="cd00086">
    <property type="entry name" value="homeodomain"/>
    <property type="match status" value="1"/>
</dbReference>
<dbReference type="GO" id="GO:0005667">
    <property type="term" value="C:transcription regulator complex"/>
    <property type="evidence" value="ECO:0007669"/>
    <property type="project" value="TreeGrafter"/>
</dbReference>
<feature type="domain" description="Homeobox" evidence="12">
    <location>
        <begin position="207"/>
        <end position="258"/>
    </location>
</feature>
<feature type="region of interest" description="Disordered" evidence="11">
    <location>
        <begin position="248"/>
        <end position="267"/>
    </location>
</feature>
<dbReference type="Pfam" id="PF00046">
    <property type="entry name" value="Homeodomain"/>
    <property type="match status" value="1"/>
</dbReference>
<evidence type="ECO:0000313" key="13">
    <source>
        <dbReference type="EMBL" id="KAF7993344.1"/>
    </source>
</evidence>